<protein>
    <submittedName>
        <fullName evidence="3">HlyD family secretion protein</fullName>
    </submittedName>
</protein>
<dbReference type="InterPro" id="IPR058625">
    <property type="entry name" value="MdtA-like_BSH"/>
</dbReference>
<accession>A0A3P3D4Y6</accession>
<dbReference type="EMBL" id="RRAZ01000042">
    <property type="protein sequence ID" value="RRH69453.1"/>
    <property type="molecule type" value="Genomic_DNA"/>
</dbReference>
<dbReference type="PANTHER" id="PTHR30386">
    <property type="entry name" value="MEMBRANE FUSION SUBUNIT OF EMRAB-TOLC MULTIDRUG EFFLUX PUMP"/>
    <property type="match status" value="1"/>
</dbReference>
<evidence type="ECO:0000256" key="1">
    <source>
        <dbReference type="SAM" id="Coils"/>
    </source>
</evidence>
<dbReference type="Gene3D" id="2.40.30.170">
    <property type="match status" value="1"/>
</dbReference>
<evidence type="ECO:0000313" key="3">
    <source>
        <dbReference type="EMBL" id="RRH69453.1"/>
    </source>
</evidence>
<dbReference type="RefSeq" id="WP_124966593.1">
    <property type="nucleotide sequence ID" value="NZ_RRAZ01000042.1"/>
</dbReference>
<gene>
    <name evidence="3" type="ORF">EG244_18180</name>
</gene>
<sequence length="344" mass="35574">MNKSHFLPLALTAALGLAGAGLVAFAWELPPFSASLPTTENAYVRGRVTSLSPQVAGYVSEVLVSDFQKVTAGQVLFRLDARSFEQKLRQAEAGLAVARASRDAAVNTLRATELTAEANVAGVEAAKLAVQTALAGHGRQHSLQDRGILSTSAAEQADLSLSKARAQLAEAEAGFAALQEKLSALRAQVVAAEASIAQAEASVALAKLDLDHVEITAPAAGTLGQVGARVGQYVAAATSLGSLVEGEPWVIANFTETRFEDLALNQPVTIRVDALGGQNLSGHISSFSPATGSEFSLVAGTNATGNFTKVVQRIPARIEIDPGQSLTEALLPGMSVTVTAQPVE</sequence>
<dbReference type="InterPro" id="IPR050739">
    <property type="entry name" value="MFP"/>
</dbReference>
<organism evidence="3 4">
    <name type="scientific">Falsigemmobacter faecalis</name>
    <dbReference type="NCBI Taxonomy" id="2488730"/>
    <lineage>
        <taxon>Bacteria</taxon>
        <taxon>Pseudomonadati</taxon>
        <taxon>Pseudomonadota</taxon>
        <taxon>Alphaproteobacteria</taxon>
        <taxon>Rhodobacterales</taxon>
        <taxon>Paracoccaceae</taxon>
        <taxon>Falsigemmobacter</taxon>
    </lineage>
</organism>
<dbReference type="AlphaFoldDB" id="A0A3P3D4Y6"/>
<dbReference type="OrthoDB" id="9811754at2"/>
<dbReference type="Proteomes" id="UP000282125">
    <property type="component" value="Unassembled WGS sequence"/>
</dbReference>
<dbReference type="SUPFAM" id="SSF111369">
    <property type="entry name" value="HlyD-like secretion proteins"/>
    <property type="match status" value="2"/>
</dbReference>
<dbReference type="Gene3D" id="1.10.287.470">
    <property type="entry name" value="Helix hairpin bin"/>
    <property type="match status" value="1"/>
</dbReference>
<proteinExistence type="predicted"/>
<evidence type="ECO:0000259" key="2">
    <source>
        <dbReference type="Pfam" id="PF25917"/>
    </source>
</evidence>
<dbReference type="Gene3D" id="2.40.50.100">
    <property type="match status" value="1"/>
</dbReference>
<comment type="caution">
    <text evidence="3">The sequence shown here is derived from an EMBL/GenBank/DDBJ whole genome shotgun (WGS) entry which is preliminary data.</text>
</comment>
<keyword evidence="4" id="KW-1185">Reference proteome</keyword>
<dbReference type="PANTHER" id="PTHR30386:SF24">
    <property type="entry name" value="MULTIDRUG RESISTANCE EFFLUX PUMP"/>
    <property type="match status" value="1"/>
</dbReference>
<feature type="domain" description="Multidrug resistance protein MdtA-like barrel-sandwich hybrid" evidence="2">
    <location>
        <begin position="48"/>
        <end position="242"/>
    </location>
</feature>
<name>A0A3P3D4Y6_9RHOB</name>
<dbReference type="Pfam" id="PF25917">
    <property type="entry name" value="BSH_RND"/>
    <property type="match status" value="1"/>
</dbReference>
<feature type="coiled-coil region" evidence="1">
    <location>
        <begin position="154"/>
        <end position="202"/>
    </location>
</feature>
<dbReference type="GO" id="GO:0055085">
    <property type="term" value="P:transmembrane transport"/>
    <property type="evidence" value="ECO:0007669"/>
    <property type="project" value="InterPro"/>
</dbReference>
<evidence type="ECO:0000313" key="4">
    <source>
        <dbReference type="Proteomes" id="UP000282125"/>
    </source>
</evidence>
<reference evidence="3 4" key="1">
    <citation type="submission" date="2018-11" db="EMBL/GenBank/DDBJ databases">
        <title>Gemmobacter sp. nov., YIM 102744-1 draft genome.</title>
        <authorList>
            <person name="Li G."/>
            <person name="Jiang Y."/>
        </authorList>
    </citation>
    <scope>NUCLEOTIDE SEQUENCE [LARGE SCALE GENOMIC DNA]</scope>
    <source>
        <strain evidence="3 4">YIM 102744-1</strain>
    </source>
</reference>
<keyword evidence="1" id="KW-0175">Coiled coil</keyword>